<dbReference type="AlphaFoldDB" id="A0A6M3KYM3"/>
<dbReference type="Pfam" id="PF24175">
    <property type="entry name" value="SU10_adaptor"/>
    <property type="match status" value="1"/>
</dbReference>
<proteinExistence type="predicted"/>
<protein>
    <submittedName>
        <fullName evidence="1">Uncharacterized protein</fullName>
    </submittedName>
</protein>
<organism evidence="1">
    <name type="scientific">viral metagenome</name>
    <dbReference type="NCBI Taxonomy" id="1070528"/>
    <lineage>
        <taxon>unclassified sequences</taxon>
        <taxon>metagenomes</taxon>
        <taxon>organismal metagenomes</taxon>
    </lineage>
</organism>
<dbReference type="EMBL" id="MT142659">
    <property type="protein sequence ID" value="QJA86792.1"/>
    <property type="molecule type" value="Genomic_DNA"/>
</dbReference>
<dbReference type="InterPro" id="IPR056209">
    <property type="entry name" value="SU10_adaptor"/>
</dbReference>
<reference evidence="1" key="1">
    <citation type="submission" date="2020-03" db="EMBL/GenBank/DDBJ databases">
        <title>The deep terrestrial virosphere.</title>
        <authorList>
            <person name="Holmfeldt K."/>
            <person name="Nilsson E."/>
            <person name="Simone D."/>
            <person name="Lopez-Fernandez M."/>
            <person name="Wu X."/>
            <person name="de Brujin I."/>
            <person name="Lundin D."/>
            <person name="Andersson A."/>
            <person name="Bertilsson S."/>
            <person name="Dopson M."/>
        </authorList>
    </citation>
    <scope>NUCLEOTIDE SEQUENCE</scope>
    <source>
        <strain evidence="1">MM415B03120</strain>
    </source>
</reference>
<gene>
    <name evidence="1" type="ORF">MM415B03120_0007</name>
</gene>
<accession>A0A6M3KYM3</accession>
<name>A0A6M3KYM3_9ZZZZ</name>
<sequence>MGELTLSEMRERTKFQFGNNDEFDSVGSSATNFYNLWINTAYRQLTTYDYFWGKRRAFRFPQLDTSTTAATVDGTAYISVPSGTLVIQHVYDTTNDYYLTNIPYSEYVKYSDRSDTTAEGEPSYWTRSGTYVYLYPTPDDAYTMRVYYRAVPDDLSTDASTTTIGKEWDDIIVQLAVYTGKKYTGEFEAAKVLRGDIDDMISSMVSIYGQEEKSRVAYLHLDPMYRERGY</sequence>
<evidence type="ECO:0000313" key="1">
    <source>
        <dbReference type="EMBL" id="QJA86792.1"/>
    </source>
</evidence>